<protein>
    <submittedName>
        <fullName evidence="1">Uncharacterized protein</fullName>
    </submittedName>
</protein>
<comment type="caution">
    <text evidence="1">The sequence shown here is derived from an EMBL/GenBank/DDBJ whole genome shotgun (WGS) entry which is preliminary data.</text>
</comment>
<evidence type="ECO:0000313" key="2">
    <source>
        <dbReference type="Proteomes" id="UP000637002"/>
    </source>
</evidence>
<reference evidence="1" key="1">
    <citation type="journal article" date="2014" name="Int. J. Syst. Evol. Microbiol.">
        <title>Complete genome sequence of Corynebacterium casei LMG S-19264T (=DSM 44701T), isolated from a smear-ripened cheese.</title>
        <authorList>
            <consortium name="US DOE Joint Genome Institute (JGI-PGF)"/>
            <person name="Walter F."/>
            <person name="Albersmeier A."/>
            <person name="Kalinowski J."/>
            <person name="Ruckert C."/>
        </authorList>
    </citation>
    <scope>NUCLEOTIDE SEQUENCE</scope>
    <source>
        <strain evidence="1">CGMCC 1.12919</strain>
    </source>
</reference>
<dbReference type="SUPFAM" id="SSF50346">
    <property type="entry name" value="PRC-barrel domain"/>
    <property type="match status" value="1"/>
</dbReference>
<accession>A0A916UK54</accession>
<dbReference type="InterPro" id="IPR011033">
    <property type="entry name" value="PRC_barrel-like_sf"/>
</dbReference>
<evidence type="ECO:0000313" key="1">
    <source>
        <dbReference type="EMBL" id="GGC76047.1"/>
    </source>
</evidence>
<reference evidence="1" key="2">
    <citation type="submission" date="2020-09" db="EMBL/GenBank/DDBJ databases">
        <authorList>
            <person name="Sun Q."/>
            <person name="Zhou Y."/>
        </authorList>
    </citation>
    <scope>NUCLEOTIDE SEQUENCE</scope>
    <source>
        <strain evidence="1">CGMCC 1.12919</strain>
    </source>
</reference>
<dbReference type="AlphaFoldDB" id="A0A916UK54"/>
<proteinExistence type="predicted"/>
<dbReference type="Proteomes" id="UP000637002">
    <property type="component" value="Unassembled WGS sequence"/>
</dbReference>
<name>A0A916UK54_9HYPH</name>
<organism evidence="1 2">
    <name type="scientific">Chelatococcus reniformis</name>
    <dbReference type="NCBI Taxonomy" id="1494448"/>
    <lineage>
        <taxon>Bacteria</taxon>
        <taxon>Pseudomonadati</taxon>
        <taxon>Pseudomonadota</taxon>
        <taxon>Alphaproteobacteria</taxon>
        <taxon>Hyphomicrobiales</taxon>
        <taxon>Chelatococcaceae</taxon>
        <taxon>Chelatococcus</taxon>
    </lineage>
</organism>
<gene>
    <name evidence="1" type="ORF">GCM10010994_38050</name>
</gene>
<sequence>MAGALLVGEIVETKSRRRDLHLKGSGRTLCSRGGDGGAAVGPVLRATATSNSARSGGCHNMSRRQQGGVFWKGNALSDYDSARATVAQDETATLIAASKVEGTSVYAADGESMGSIRRHLG</sequence>
<dbReference type="EMBL" id="BMGG01000007">
    <property type="protein sequence ID" value="GGC76047.1"/>
    <property type="molecule type" value="Genomic_DNA"/>
</dbReference>
<keyword evidence="2" id="KW-1185">Reference proteome</keyword>